<dbReference type="PANTHER" id="PTHR11614">
    <property type="entry name" value="PHOSPHOLIPASE-RELATED"/>
    <property type="match status" value="1"/>
</dbReference>
<comment type="caution">
    <text evidence="2">The sequence shown here is derived from an EMBL/GenBank/DDBJ whole genome shotgun (WGS) entry which is preliminary data.</text>
</comment>
<dbReference type="InterPro" id="IPR051044">
    <property type="entry name" value="MAG_DAG_Lipase"/>
</dbReference>
<evidence type="ECO:0000313" key="2">
    <source>
        <dbReference type="EMBL" id="KAK5700828.1"/>
    </source>
</evidence>
<dbReference type="Proteomes" id="UP001310594">
    <property type="component" value="Unassembled WGS sequence"/>
</dbReference>
<sequence>MASVATVEGWLTTSDSVKLYTKTWKAATPRAKLVFVHGFSDHCNAYGILFPSLAEQGISVHAFDQRGWGQSVHEPAQQGRTGPTSQVLDDITTFIKDLPLEDSNVPLFLAGHSMGGAEVLHYAAKGPKDVLSQIRGVLCESPFVALHPSGRPSAITVVLGRLAGKVLPHRQMVNKLDGSKMCRDPEVCKAWEADKLCHDTGTLEGLAGMLDRAHELEAGKVTLRDGVGEGGQMRLWVGHGTGDQVCDYQACRAWYEKVTVKDKEMRVYEGWYHKLHAEPGDDKVRFANDVSKWILGRCHPSPSQEVGAEAKSKL</sequence>
<dbReference type="InterPro" id="IPR022742">
    <property type="entry name" value="Hydrolase_4"/>
</dbReference>
<dbReference type="SUPFAM" id="SSF53474">
    <property type="entry name" value="alpha/beta-Hydrolases"/>
    <property type="match status" value="1"/>
</dbReference>
<accession>A0AAN7WKL6</accession>
<gene>
    <name evidence="2" type="ORF">LTR97_005345</name>
</gene>
<feature type="domain" description="Serine aminopeptidase S33" evidence="1">
    <location>
        <begin position="28"/>
        <end position="279"/>
    </location>
</feature>
<evidence type="ECO:0000313" key="3">
    <source>
        <dbReference type="Proteomes" id="UP001310594"/>
    </source>
</evidence>
<dbReference type="InterPro" id="IPR029058">
    <property type="entry name" value="AB_hydrolase_fold"/>
</dbReference>
<dbReference type="Gene3D" id="3.40.50.1820">
    <property type="entry name" value="alpha/beta hydrolase"/>
    <property type="match status" value="1"/>
</dbReference>
<proteinExistence type="predicted"/>
<dbReference type="Pfam" id="PF12146">
    <property type="entry name" value="Hydrolase_4"/>
    <property type="match status" value="1"/>
</dbReference>
<reference evidence="2" key="1">
    <citation type="submission" date="2023-08" db="EMBL/GenBank/DDBJ databases">
        <title>Black Yeasts Isolated from many extreme environments.</title>
        <authorList>
            <person name="Coleine C."/>
            <person name="Stajich J.E."/>
            <person name="Selbmann L."/>
        </authorList>
    </citation>
    <scope>NUCLEOTIDE SEQUENCE</scope>
    <source>
        <strain evidence="2">CCFEE 5810</strain>
    </source>
</reference>
<evidence type="ECO:0000259" key="1">
    <source>
        <dbReference type="Pfam" id="PF12146"/>
    </source>
</evidence>
<name>A0AAN7WKL6_9PEZI</name>
<organism evidence="2 3">
    <name type="scientific">Elasticomyces elasticus</name>
    <dbReference type="NCBI Taxonomy" id="574655"/>
    <lineage>
        <taxon>Eukaryota</taxon>
        <taxon>Fungi</taxon>
        <taxon>Dikarya</taxon>
        <taxon>Ascomycota</taxon>
        <taxon>Pezizomycotina</taxon>
        <taxon>Dothideomycetes</taxon>
        <taxon>Dothideomycetidae</taxon>
        <taxon>Mycosphaerellales</taxon>
        <taxon>Teratosphaeriaceae</taxon>
        <taxon>Elasticomyces</taxon>
    </lineage>
</organism>
<protein>
    <recommendedName>
        <fullName evidence="1">Serine aminopeptidase S33 domain-containing protein</fullName>
    </recommendedName>
</protein>
<dbReference type="EMBL" id="JAVRQU010000007">
    <property type="protein sequence ID" value="KAK5700828.1"/>
    <property type="molecule type" value="Genomic_DNA"/>
</dbReference>
<dbReference type="AlphaFoldDB" id="A0AAN7WKL6"/>